<dbReference type="EMBL" id="LSMT01000345">
    <property type="protein sequence ID" value="PFX19768.1"/>
    <property type="molecule type" value="Genomic_DNA"/>
</dbReference>
<proteinExistence type="predicted"/>
<sequence length="132" mass="14756">MPFFKRSNKPPKRRLDAGNTSLSKSNLSLAGTGELSESVNNALVKLKLGRHELSFQDGEWIAEPGSQSSSKDGAEVNRLQMENSQLKEENNYLKYKIEVLLDMMAASNADLNVMEKELDTLQSQKQGRRVAK</sequence>
<evidence type="ECO:0000256" key="1">
    <source>
        <dbReference type="SAM" id="Coils"/>
    </source>
</evidence>
<dbReference type="Pfam" id="PF14645">
    <property type="entry name" value="Chibby"/>
    <property type="match status" value="1"/>
</dbReference>
<dbReference type="AlphaFoldDB" id="A0A2B4RTX2"/>
<gene>
    <name evidence="3" type="primary">CBY1</name>
    <name evidence="3" type="ORF">AWC38_SpisGene15800</name>
</gene>
<feature type="region of interest" description="Disordered" evidence="2">
    <location>
        <begin position="1"/>
        <end position="32"/>
    </location>
</feature>
<organism evidence="3 4">
    <name type="scientific">Stylophora pistillata</name>
    <name type="common">Smooth cauliflower coral</name>
    <dbReference type="NCBI Taxonomy" id="50429"/>
    <lineage>
        <taxon>Eukaryota</taxon>
        <taxon>Metazoa</taxon>
        <taxon>Cnidaria</taxon>
        <taxon>Anthozoa</taxon>
        <taxon>Hexacorallia</taxon>
        <taxon>Scleractinia</taxon>
        <taxon>Astrocoeniina</taxon>
        <taxon>Pocilloporidae</taxon>
        <taxon>Stylophora</taxon>
    </lineage>
</organism>
<dbReference type="STRING" id="50429.A0A2B4RTX2"/>
<dbReference type="InterPro" id="IPR028118">
    <property type="entry name" value="Chibby_fam"/>
</dbReference>
<reference evidence="4" key="1">
    <citation type="journal article" date="2017" name="bioRxiv">
        <title>Comparative analysis of the genomes of Stylophora pistillata and Acropora digitifera provides evidence for extensive differences between species of corals.</title>
        <authorList>
            <person name="Voolstra C.R."/>
            <person name="Li Y."/>
            <person name="Liew Y.J."/>
            <person name="Baumgarten S."/>
            <person name="Zoccola D."/>
            <person name="Flot J.-F."/>
            <person name="Tambutte S."/>
            <person name="Allemand D."/>
            <person name="Aranda M."/>
        </authorList>
    </citation>
    <scope>NUCLEOTIDE SEQUENCE [LARGE SCALE GENOMIC DNA]</scope>
</reference>
<dbReference type="OrthoDB" id="2145765at2759"/>
<feature type="compositionally biased region" description="Basic residues" evidence="2">
    <location>
        <begin position="1"/>
        <end position="12"/>
    </location>
</feature>
<evidence type="ECO:0000256" key="2">
    <source>
        <dbReference type="SAM" id="MobiDB-lite"/>
    </source>
</evidence>
<evidence type="ECO:0000313" key="3">
    <source>
        <dbReference type="EMBL" id="PFX19768.1"/>
    </source>
</evidence>
<evidence type="ECO:0000313" key="4">
    <source>
        <dbReference type="Proteomes" id="UP000225706"/>
    </source>
</evidence>
<protein>
    <submittedName>
        <fullName evidence="3">Protein chibby-like 1</fullName>
    </submittedName>
</protein>
<name>A0A2B4RTX2_STYPI</name>
<comment type="caution">
    <text evidence="3">The sequence shown here is derived from an EMBL/GenBank/DDBJ whole genome shotgun (WGS) entry which is preliminary data.</text>
</comment>
<feature type="coiled-coil region" evidence="1">
    <location>
        <begin position="76"/>
        <end position="124"/>
    </location>
</feature>
<accession>A0A2B4RTX2</accession>
<dbReference type="Proteomes" id="UP000225706">
    <property type="component" value="Unassembled WGS sequence"/>
</dbReference>
<keyword evidence="1" id="KW-0175">Coiled coil</keyword>
<keyword evidence="4" id="KW-1185">Reference proteome</keyword>
<feature type="compositionally biased region" description="Polar residues" evidence="2">
    <location>
        <begin position="18"/>
        <end position="32"/>
    </location>
</feature>